<keyword evidence="3" id="KW-0560">Oxidoreductase</keyword>
<dbReference type="PIRSF" id="PIRSF000337">
    <property type="entry name" value="NTA_MOA"/>
    <property type="match status" value="1"/>
</dbReference>
<keyword evidence="4 8" id="KW-0503">Monooxygenase</keyword>
<proteinExistence type="inferred from homology"/>
<feature type="binding site" evidence="6">
    <location>
        <position position="161"/>
    </location>
    <ligand>
        <name>FMN</name>
        <dbReference type="ChEBI" id="CHEBI:58210"/>
    </ligand>
</feature>
<dbReference type="InterPro" id="IPR051260">
    <property type="entry name" value="Diverse_substr_monoxygenases"/>
</dbReference>
<feature type="binding site" evidence="6">
    <location>
        <position position="157"/>
    </location>
    <ligand>
        <name>FMN</name>
        <dbReference type="ChEBI" id="CHEBI:58210"/>
    </ligand>
</feature>
<dbReference type="PANTHER" id="PTHR30011">
    <property type="entry name" value="ALKANESULFONATE MONOOXYGENASE-RELATED"/>
    <property type="match status" value="1"/>
</dbReference>
<dbReference type="AlphaFoldDB" id="A0A7Y9DIH2"/>
<feature type="domain" description="Luciferase-like" evidence="7">
    <location>
        <begin position="28"/>
        <end position="390"/>
    </location>
</feature>
<feature type="binding site" evidence="6">
    <location>
        <position position="232"/>
    </location>
    <ligand>
        <name>FMN</name>
        <dbReference type="ChEBI" id="CHEBI:58210"/>
    </ligand>
</feature>
<dbReference type="Gene3D" id="3.20.20.30">
    <property type="entry name" value="Luciferase-like domain"/>
    <property type="match status" value="1"/>
</dbReference>
<evidence type="ECO:0000313" key="9">
    <source>
        <dbReference type="Proteomes" id="UP000521922"/>
    </source>
</evidence>
<organism evidence="8 9">
    <name type="scientific">Kineococcus aurantiacus</name>
    <dbReference type="NCBI Taxonomy" id="37633"/>
    <lineage>
        <taxon>Bacteria</taxon>
        <taxon>Bacillati</taxon>
        <taxon>Actinomycetota</taxon>
        <taxon>Actinomycetes</taxon>
        <taxon>Kineosporiales</taxon>
        <taxon>Kineosporiaceae</taxon>
        <taxon>Kineococcus</taxon>
    </lineage>
</organism>
<comment type="caution">
    <text evidence="8">The sequence shown here is derived from an EMBL/GenBank/DDBJ whole genome shotgun (WGS) entry which is preliminary data.</text>
</comment>
<gene>
    <name evidence="8" type="ORF">BJ968_001045</name>
</gene>
<dbReference type="InterPro" id="IPR016215">
    <property type="entry name" value="NTA_MOA"/>
</dbReference>
<evidence type="ECO:0000313" key="8">
    <source>
        <dbReference type="EMBL" id="NYD21505.1"/>
    </source>
</evidence>
<dbReference type="RefSeq" id="WP_179749848.1">
    <property type="nucleotide sequence ID" value="NZ_BAAAGN010000005.1"/>
</dbReference>
<dbReference type="Proteomes" id="UP000521922">
    <property type="component" value="Unassembled WGS sequence"/>
</dbReference>
<dbReference type="InterPro" id="IPR011251">
    <property type="entry name" value="Luciferase-like_dom"/>
</dbReference>
<dbReference type="NCBIfam" id="TIGR03860">
    <property type="entry name" value="FMN_nitrolo"/>
    <property type="match status" value="1"/>
</dbReference>
<evidence type="ECO:0000256" key="5">
    <source>
        <dbReference type="ARBA" id="ARBA00033748"/>
    </source>
</evidence>
<dbReference type="GO" id="GO:0004497">
    <property type="term" value="F:monooxygenase activity"/>
    <property type="evidence" value="ECO:0007669"/>
    <property type="project" value="UniProtKB-KW"/>
</dbReference>
<keyword evidence="9" id="KW-1185">Reference proteome</keyword>
<keyword evidence="1 6" id="KW-0285">Flavoprotein</keyword>
<evidence type="ECO:0000256" key="6">
    <source>
        <dbReference type="PIRSR" id="PIRSR000337-1"/>
    </source>
</evidence>
<dbReference type="SUPFAM" id="SSF51679">
    <property type="entry name" value="Bacterial luciferase-like"/>
    <property type="match status" value="1"/>
</dbReference>
<keyword evidence="2 6" id="KW-0288">FMN</keyword>
<feature type="binding site" evidence="6">
    <location>
        <position position="107"/>
    </location>
    <ligand>
        <name>FMN</name>
        <dbReference type="ChEBI" id="CHEBI:58210"/>
    </ligand>
</feature>
<feature type="binding site" evidence="6">
    <location>
        <position position="233"/>
    </location>
    <ligand>
        <name>FMN</name>
        <dbReference type="ChEBI" id="CHEBI:58210"/>
    </ligand>
</feature>
<evidence type="ECO:0000256" key="4">
    <source>
        <dbReference type="ARBA" id="ARBA00023033"/>
    </source>
</evidence>
<dbReference type="Pfam" id="PF00296">
    <property type="entry name" value="Bac_luciferase"/>
    <property type="match status" value="1"/>
</dbReference>
<evidence type="ECO:0000256" key="3">
    <source>
        <dbReference type="ARBA" id="ARBA00023002"/>
    </source>
</evidence>
<comment type="similarity">
    <text evidence="5">Belongs to the NtaA/SnaA/DszA monooxygenase family.</text>
</comment>
<accession>A0A7Y9DIH2</accession>
<evidence type="ECO:0000259" key="7">
    <source>
        <dbReference type="Pfam" id="PF00296"/>
    </source>
</evidence>
<feature type="binding site" evidence="6">
    <location>
        <position position="61"/>
    </location>
    <ligand>
        <name>FMN</name>
        <dbReference type="ChEBI" id="CHEBI:58210"/>
    </ligand>
</feature>
<protein>
    <submittedName>
        <fullName evidence="8">FMN-dependent oxidoreductase (Nitrilotriacetate monooxygenase family)</fullName>
    </submittedName>
</protein>
<evidence type="ECO:0000256" key="2">
    <source>
        <dbReference type="ARBA" id="ARBA00022643"/>
    </source>
</evidence>
<dbReference type="InterPro" id="IPR036661">
    <property type="entry name" value="Luciferase-like_sf"/>
</dbReference>
<name>A0A7Y9DIH2_9ACTN</name>
<reference evidence="8 9" key="1">
    <citation type="submission" date="2020-07" db="EMBL/GenBank/DDBJ databases">
        <title>Sequencing the genomes of 1000 actinobacteria strains.</title>
        <authorList>
            <person name="Klenk H.-P."/>
        </authorList>
    </citation>
    <scope>NUCLEOTIDE SEQUENCE [LARGE SCALE GENOMIC DNA]</scope>
    <source>
        <strain evidence="8 9">DSM 7487</strain>
    </source>
</reference>
<evidence type="ECO:0000256" key="1">
    <source>
        <dbReference type="ARBA" id="ARBA00022630"/>
    </source>
</evidence>
<dbReference type="GO" id="GO:0016705">
    <property type="term" value="F:oxidoreductase activity, acting on paired donors, with incorporation or reduction of molecular oxygen"/>
    <property type="evidence" value="ECO:0007669"/>
    <property type="project" value="InterPro"/>
</dbReference>
<sequence>MSDPPRPLLLSAFEVSGPNLTSQGLWAHPEQETLRYKDLDHWLRLATLLEEGGFDVLFLADSPGYPVLGGRTPDVVFEQAVEMPTNDPLLLVPAMATVTRRLGFAVTSSTTFEGPYPNARRFATLDHLTRGRIGWNVVTTSSPVVSDLHGRERLPPHDVRYDVADEHLELSYRLFEGGWEDGAVLADKAARRYADPARVHPVHHDGRWFTSHGYFKVEPSPQRTPVLFQAGSSARGREFAATHAEVVFLQGRDAGTLHAQVLDLRARAAAHGRDPSSLRTLAGLTVVVGRDRDHARRRLEEYLSWVDEDAARAYFASMTGIDLAALDPAGRFADLRTEGGRTQVERYAGETVARARADFLRFGMREFVLTGSPVDVADQVEQLAARTGVDGFNLTPFVVPGSYAEFCEHVVPELRRRGLAREPGSVPAGSTLREAIFGAGRRRLPADHPAARFRHVPEEQA</sequence>
<dbReference type="EMBL" id="JACCBB010000001">
    <property type="protein sequence ID" value="NYD21505.1"/>
    <property type="molecule type" value="Genomic_DNA"/>
</dbReference>
<dbReference type="PANTHER" id="PTHR30011:SF16">
    <property type="entry name" value="C2H2 FINGER DOMAIN TRANSCRIPTION FACTOR (EUROFUNG)-RELATED"/>
    <property type="match status" value="1"/>
</dbReference>